<gene>
    <name evidence="1" type="ORF">LCGC14_3125050</name>
</gene>
<comment type="caution">
    <text evidence="1">The sequence shown here is derived from an EMBL/GenBank/DDBJ whole genome shotgun (WGS) entry which is preliminary data.</text>
</comment>
<dbReference type="EMBL" id="LAZR01068025">
    <property type="protein sequence ID" value="KKK50436.1"/>
    <property type="molecule type" value="Genomic_DNA"/>
</dbReference>
<dbReference type="InterPro" id="IPR054196">
    <property type="entry name" value="DUF6901"/>
</dbReference>
<accession>A0A0F8YR01</accession>
<name>A0A0F8YR01_9ZZZZ</name>
<protein>
    <submittedName>
        <fullName evidence="1">Uncharacterized protein</fullName>
    </submittedName>
</protein>
<reference evidence="1" key="1">
    <citation type="journal article" date="2015" name="Nature">
        <title>Complex archaea that bridge the gap between prokaryotes and eukaryotes.</title>
        <authorList>
            <person name="Spang A."/>
            <person name="Saw J.H."/>
            <person name="Jorgensen S.L."/>
            <person name="Zaremba-Niedzwiedzka K."/>
            <person name="Martijn J."/>
            <person name="Lind A.E."/>
            <person name="van Eijk R."/>
            <person name="Schleper C."/>
            <person name="Guy L."/>
            <person name="Ettema T.J."/>
        </authorList>
    </citation>
    <scope>NUCLEOTIDE SEQUENCE</scope>
</reference>
<evidence type="ECO:0000313" key="1">
    <source>
        <dbReference type="EMBL" id="KKK50436.1"/>
    </source>
</evidence>
<sequence length="137" mass="15794">YHRHVPLHVGLGSLVGIYMVTCGCPTLDWLRPMVRYHLPFAGEDETLYRAMGMYLVAQHLVQKQGGTPDWEMKGLQKIYDNVMEVNKYFLERLQNTPVKDATLNAIITLDCFAMNVSFTLEGEPLSDMRKMFSMYLK</sequence>
<dbReference type="Pfam" id="PF21842">
    <property type="entry name" value="DUF6901"/>
    <property type="match status" value="1"/>
</dbReference>
<proteinExistence type="predicted"/>
<dbReference type="AlphaFoldDB" id="A0A0F8YR01"/>
<feature type="non-terminal residue" evidence="1">
    <location>
        <position position="1"/>
    </location>
</feature>
<organism evidence="1">
    <name type="scientific">marine sediment metagenome</name>
    <dbReference type="NCBI Taxonomy" id="412755"/>
    <lineage>
        <taxon>unclassified sequences</taxon>
        <taxon>metagenomes</taxon>
        <taxon>ecological metagenomes</taxon>
    </lineage>
</organism>